<dbReference type="OrthoDB" id="9799384at2"/>
<dbReference type="InterPro" id="IPR010982">
    <property type="entry name" value="Lambda_DNA-bd_dom_sf"/>
</dbReference>
<dbReference type="SUPFAM" id="SSF47413">
    <property type="entry name" value="lambda repressor-like DNA-binding domains"/>
    <property type="match status" value="1"/>
</dbReference>
<accession>A0A1I0G7A4</accession>
<dbReference type="Pfam" id="PF01381">
    <property type="entry name" value="HTH_3"/>
    <property type="match status" value="1"/>
</dbReference>
<dbReference type="EMBL" id="FOHI01000012">
    <property type="protein sequence ID" value="SET66502.1"/>
    <property type="molecule type" value="Genomic_DNA"/>
</dbReference>
<sequence>MSSEEIREAREALGLTQIEFGEMLHVTLKTVQDWEYGRRKMLKITQKFLQKKLEEKGLQMPGANRPS</sequence>
<evidence type="ECO:0000313" key="2">
    <source>
        <dbReference type="EMBL" id="SET66502.1"/>
    </source>
</evidence>
<dbReference type="PROSITE" id="PS50943">
    <property type="entry name" value="HTH_CROC1"/>
    <property type="match status" value="1"/>
</dbReference>
<dbReference type="SMART" id="SM00530">
    <property type="entry name" value="HTH_XRE"/>
    <property type="match status" value="1"/>
</dbReference>
<proteinExistence type="predicted"/>
<reference evidence="2 3" key="1">
    <citation type="submission" date="2016-10" db="EMBL/GenBank/DDBJ databases">
        <authorList>
            <person name="de Groot N.N."/>
        </authorList>
    </citation>
    <scope>NUCLEOTIDE SEQUENCE [LARGE SCALE GENOMIC DNA]</scope>
    <source>
        <strain evidence="2 3">Nl7</strain>
    </source>
</reference>
<dbReference type="CDD" id="cd00093">
    <property type="entry name" value="HTH_XRE"/>
    <property type="match status" value="1"/>
</dbReference>
<evidence type="ECO:0000259" key="1">
    <source>
        <dbReference type="PROSITE" id="PS50943"/>
    </source>
</evidence>
<dbReference type="Gene3D" id="1.10.260.40">
    <property type="entry name" value="lambda repressor-like DNA-binding domains"/>
    <property type="match status" value="1"/>
</dbReference>
<feature type="domain" description="HTH cro/C1-type" evidence="1">
    <location>
        <begin position="6"/>
        <end position="40"/>
    </location>
</feature>
<protein>
    <submittedName>
        <fullName evidence="2">Helix-turn-helix</fullName>
    </submittedName>
</protein>
<dbReference type="AlphaFoldDB" id="A0A1I0G7A4"/>
<evidence type="ECO:0000313" key="3">
    <source>
        <dbReference type="Proteomes" id="UP000183339"/>
    </source>
</evidence>
<dbReference type="RefSeq" id="WP_074709222.1">
    <property type="nucleotide sequence ID" value="NZ_FOHI01000012.1"/>
</dbReference>
<dbReference type="InterPro" id="IPR001387">
    <property type="entry name" value="Cro/C1-type_HTH"/>
</dbReference>
<gene>
    <name evidence="2" type="ORF">SAMN05216412_1124</name>
</gene>
<organism evidence="2 3">
    <name type="scientific">Nitrosospira multiformis</name>
    <dbReference type="NCBI Taxonomy" id="1231"/>
    <lineage>
        <taxon>Bacteria</taxon>
        <taxon>Pseudomonadati</taxon>
        <taxon>Pseudomonadota</taxon>
        <taxon>Betaproteobacteria</taxon>
        <taxon>Nitrosomonadales</taxon>
        <taxon>Nitrosomonadaceae</taxon>
        <taxon>Nitrosospira</taxon>
    </lineage>
</organism>
<name>A0A1I0G7A4_9PROT</name>
<dbReference type="Proteomes" id="UP000183339">
    <property type="component" value="Unassembled WGS sequence"/>
</dbReference>
<dbReference type="GO" id="GO:0003677">
    <property type="term" value="F:DNA binding"/>
    <property type="evidence" value="ECO:0007669"/>
    <property type="project" value="InterPro"/>
</dbReference>